<accession>A0ABU7CSI9</accession>
<evidence type="ECO:0000256" key="1">
    <source>
        <dbReference type="SAM" id="MobiDB-lite"/>
    </source>
</evidence>
<proteinExistence type="predicted"/>
<evidence type="ECO:0000313" key="3">
    <source>
        <dbReference type="Proteomes" id="UP001352852"/>
    </source>
</evidence>
<comment type="caution">
    <text evidence="2">The sequence shown here is derived from an EMBL/GenBank/DDBJ whole genome shotgun (WGS) entry which is preliminary data.</text>
</comment>
<feature type="region of interest" description="Disordered" evidence="1">
    <location>
        <begin position="58"/>
        <end position="111"/>
    </location>
</feature>
<protein>
    <submittedName>
        <fullName evidence="2">Uncharacterized protein</fullName>
    </submittedName>
</protein>
<reference evidence="2 3" key="1">
    <citation type="submission" date="2021-06" db="EMBL/GenBank/DDBJ databases">
        <authorList>
            <person name="Palmer J.M."/>
        </authorList>
    </citation>
    <scope>NUCLEOTIDE SEQUENCE [LARGE SCALE GENOMIC DNA]</scope>
    <source>
        <strain evidence="2 3">CL_MEX2019</strain>
        <tissue evidence="2">Muscle</tissue>
    </source>
</reference>
<evidence type="ECO:0000313" key="2">
    <source>
        <dbReference type="EMBL" id="MED6264459.1"/>
    </source>
</evidence>
<keyword evidence="3" id="KW-1185">Reference proteome</keyword>
<dbReference type="Proteomes" id="UP001352852">
    <property type="component" value="Unassembled WGS sequence"/>
</dbReference>
<sequence length="111" mass="12295">MQKPQGAAVTSPQAPLAAIYARADPAPDTENYLYTSWQRHQPQAGRKWTLHLMVQVSIPQRGNQPPDPGGGPLPSWVETCKPPQHRPRLVLAPPEPERPRPRPLKSHPIPG</sequence>
<name>A0ABU7CSI9_9TELE</name>
<organism evidence="2 3">
    <name type="scientific">Characodon lateralis</name>
    <dbReference type="NCBI Taxonomy" id="208331"/>
    <lineage>
        <taxon>Eukaryota</taxon>
        <taxon>Metazoa</taxon>
        <taxon>Chordata</taxon>
        <taxon>Craniata</taxon>
        <taxon>Vertebrata</taxon>
        <taxon>Euteleostomi</taxon>
        <taxon>Actinopterygii</taxon>
        <taxon>Neopterygii</taxon>
        <taxon>Teleostei</taxon>
        <taxon>Neoteleostei</taxon>
        <taxon>Acanthomorphata</taxon>
        <taxon>Ovalentaria</taxon>
        <taxon>Atherinomorphae</taxon>
        <taxon>Cyprinodontiformes</taxon>
        <taxon>Goodeidae</taxon>
        <taxon>Characodon</taxon>
    </lineage>
</organism>
<dbReference type="EMBL" id="JAHUTJ010001166">
    <property type="protein sequence ID" value="MED6264459.1"/>
    <property type="molecule type" value="Genomic_DNA"/>
</dbReference>
<gene>
    <name evidence="2" type="ORF">CHARACLAT_015177</name>
</gene>